<dbReference type="CDD" id="cd05154">
    <property type="entry name" value="ACAD10_11_N-like"/>
    <property type="match status" value="1"/>
</dbReference>
<dbReference type="SUPFAM" id="SSF56112">
    <property type="entry name" value="Protein kinase-like (PK-like)"/>
    <property type="match status" value="1"/>
</dbReference>
<dbReference type="Gene3D" id="3.30.200.20">
    <property type="entry name" value="Phosphorylase Kinase, domain 1"/>
    <property type="match status" value="1"/>
</dbReference>
<proteinExistence type="predicted"/>
<evidence type="ECO:0000259" key="1">
    <source>
        <dbReference type="Pfam" id="PF01636"/>
    </source>
</evidence>
<dbReference type="InterPro" id="IPR041726">
    <property type="entry name" value="ACAD10_11_N"/>
</dbReference>
<dbReference type="OrthoDB" id="3806873at2"/>
<dbReference type="InterPro" id="IPR002575">
    <property type="entry name" value="Aminoglycoside_PTrfase"/>
</dbReference>
<accession>A0A512NQU2</accession>
<name>A0A512NQU2_9HYPH</name>
<dbReference type="GO" id="GO:0016301">
    <property type="term" value="F:kinase activity"/>
    <property type="evidence" value="ECO:0007669"/>
    <property type="project" value="UniProtKB-KW"/>
</dbReference>
<keyword evidence="3" id="KW-1185">Reference proteome</keyword>
<dbReference type="PANTHER" id="PTHR21310">
    <property type="entry name" value="AMINOGLYCOSIDE PHOSPHOTRANSFERASE-RELATED-RELATED"/>
    <property type="match status" value="1"/>
</dbReference>
<evidence type="ECO:0000313" key="2">
    <source>
        <dbReference type="EMBL" id="GEP61309.1"/>
    </source>
</evidence>
<dbReference type="RefSeq" id="WP_147156615.1">
    <property type="nucleotide sequence ID" value="NZ_BKAJ01000214.1"/>
</dbReference>
<protein>
    <submittedName>
        <fullName evidence="2">Tyrosine protein kinase:aminoglycoside phosphotransferase</fullName>
    </submittedName>
</protein>
<dbReference type="Gene3D" id="3.90.1200.10">
    <property type="match status" value="1"/>
</dbReference>
<dbReference type="InterPro" id="IPR011009">
    <property type="entry name" value="Kinase-like_dom_sf"/>
</dbReference>
<gene>
    <name evidence="2" type="ORF">RSO01_84750</name>
</gene>
<sequence length="341" mass="37058">MTVHTASEADQVAGVLASAAARYFGGPAVIEGLSRESGGASRQTWSFDAVAGGERHGLILRRDPPTTGKASDRSATALDRATEFRVLKAAFKAGVRAPEVLFELMPQDGLGEAFVMRRIGGTAIARKLLRDPPYEKARGLIAGQLGEILARVHAVELGSLPALVRREAADHIAGLRRALDALSQPQPVFELALSWLDRRKPAPIERALLVHGDYRTGNYLADESGVTAILDWEGAHLGDPVEDLGWLCVKSWRFGAVDKPAGGFGSREELWRAYEKAGGAKVDPARAHWWEVFGTVRWGIICHQQAWRHLGGAVKSMELASIGRRAVETEVDLLQLLKEKI</sequence>
<dbReference type="Pfam" id="PF01636">
    <property type="entry name" value="APH"/>
    <property type="match status" value="1"/>
</dbReference>
<evidence type="ECO:0000313" key="3">
    <source>
        <dbReference type="Proteomes" id="UP000321058"/>
    </source>
</evidence>
<keyword evidence="2" id="KW-0808">Transferase</keyword>
<dbReference type="InterPro" id="IPR051678">
    <property type="entry name" value="AGP_Transferase"/>
</dbReference>
<organism evidence="2 3">
    <name type="scientific">Reyranella soli</name>
    <dbReference type="NCBI Taxonomy" id="1230389"/>
    <lineage>
        <taxon>Bacteria</taxon>
        <taxon>Pseudomonadati</taxon>
        <taxon>Pseudomonadota</taxon>
        <taxon>Alphaproteobacteria</taxon>
        <taxon>Hyphomicrobiales</taxon>
        <taxon>Reyranellaceae</taxon>
        <taxon>Reyranella</taxon>
    </lineage>
</organism>
<reference evidence="2 3" key="1">
    <citation type="submission" date="2019-07" db="EMBL/GenBank/DDBJ databases">
        <title>Whole genome shotgun sequence of Reyranella soli NBRC 108950.</title>
        <authorList>
            <person name="Hosoyama A."/>
            <person name="Uohara A."/>
            <person name="Ohji S."/>
            <person name="Ichikawa N."/>
        </authorList>
    </citation>
    <scope>NUCLEOTIDE SEQUENCE [LARGE SCALE GENOMIC DNA]</scope>
    <source>
        <strain evidence="2 3">NBRC 108950</strain>
    </source>
</reference>
<dbReference type="Proteomes" id="UP000321058">
    <property type="component" value="Unassembled WGS sequence"/>
</dbReference>
<keyword evidence="2" id="KW-0418">Kinase</keyword>
<dbReference type="AlphaFoldDB" id="A0A512NQU2"/>
<dbReference type="EMBL" id="BKAJ01000214">
    <property type="protein sequence ID" value="GEP61309.1"/>
    <property type="molecule type" value="Genomic_DNA"/>
</dbReference>
<comment type="caution">
    <text evidence="2">The sequence shown here is derived from an EMBL/GenBank/DDBJ whole genome shotgun (WGS) entry which is preliminary data.</text>
</comment>
<feature type="domain" description="Aminoglycoside phosphotransferase" evidence="1">
    <location>
        <begin position="37"/>
        <end position="274"/>
    </location>
</feature>
<dbReference type="PANTHER" id="PTHR21310:SF57">
    <property type="entry name" value="BLR2944 PROTEIN"/>
    <property type="match status" value="1"/>
</dbReference>